<gene>
    <name evidence="12" type="ORF">A4U43_C07F13970</name>
</gene>
<dbReference type="GO" id="GO:0005783">
    <property type="term" value="C:endoplasmic reticulum"/>
    <property type="evidence" value="ECO:0007669"/>
    <property type="project" value="TreeGrafter"/>
</dbReference>
<evidence type="ECO:0000259" key="11">
    <source>
        <dbReference type="Pfam" id="PF01529"/>
    </source>
</evidence>
<feature type="compositionally biased region" description="Gly residues" evidence="10">
    <location>
        <begin position="370"/>
        <end position="380"/>
    </location>
</feature>
<sequence length="424" mass="47932">MGLQWALVAHGLITAVVVISLLCGQWPIFQGTLIERIHYFITYGAYDYFLRFVAIIFGSRGRDTVLKVEDCFCNRPNPILQLFYLGILGVTYGIIVNSSFRYIPNYYVCESHRYLSILAIGVGIILFLLTSFSDPGTVNSENVSNYLSAYPYDKIIYVEKECRTCKIPKPARSKHCGICDRCIARFDHHCGWMNNCIGEKNIRYFMAFLLWHFLICLYGAIVLGLILASQLKERNIIYILTVYYGIEKSFSGLFPHVVQWLLSSHNTQLLLIVFLFIISLLLVGFFGYHAHLCLTNTTTNETYKWQEYISWKRKVNEAKASAAAVRASINAMNREAKAQESKWRLFFRKSPLQNVEWLGEARPVQKARGPGPGSEPGPGLAGFRARVRAASAAPARNRAAPRQKSGRSQPGPDARPGVATGHHW</sequence>
<dbReference type="GO" id="GO:1901002">
    <property type="term" value="P:positive regulation of response to salt stress"/>
    <property type="evidence" value="ECO:0007669"/>
    <property type="project" value="EnsemblPlants"/>
</dbReference>
<evidence type="ECO:0000256" key="7">
    <source>
        <dbReference type="ARBA" id="ARBA00023315"/>
    </source>
</evidence>
<feature type="transmembrane region" description="Helical" evidence="8">
    <location>
        <begin position="269"/>
        <end position="288"/>
    </location>
</feature>
<evidence type="ECO:0000313" key="12">
    <source>
        <dbReference type="EMBL" id="ONK63333.1"/>
    </source>
</evidence>
<dbReference type="EC" id="2.3.1.225" evidence="8"/>
<dbReference type="GO" id="GO:0006612">
    <property type="term" value="P:protein targeting to membrane"/>
    <property type="evidence" value="ECO:0007669"/>
    <property type="project" value="EnsemblPlants"/>
</dbReference>
<keyword evidence="9" id="KW-0175">Coiled coil</keyword>
<evidence type="ECO:0000256" key="4">
    <source>
        <dbReference type="ARBA" id="ARBA00022692"/>
    </source>
</evidence>
<evidence type="ECO:0000256" key="6">
    <source>
        <dbReference type="ARBA" id="ARBA00023136"/>
    </source>
</evidence>
<organism evidence="12 13">
    <name type="scientific">Asparagus officinalis</name>
    <name type="common">Garden asparagus</name>
    <dbReference type="NCBI Taxonomy" id="4686"/>
    <lineage>
        <taxon>Eukaryota</taxon>
        <taxon>Viridiplantae</taxon>
        <taxon>Streptophyta</taxon>
        <taxon>Embryophyta</taxon>
        <taxon>Tracheophyta</taxon>
        <taxon>Spermatophyta</taxon>
        <taxon>Magnoliopsida</taxon>
        <taxon>Liliopsida</taxon>
        <taxon>Asparagales</taxon>
        <taxon>Asparagaceae</taxon>
        <taxon>Asparagoideae</taxon>
        <taxon>Asparagus</taxon>
    </lineage>
</organism>
<dbReference type="GO" id="GO:0016020">
    <property type="term" value="C:membrane"/>
    <property type="evidence" value="ECO:0007669"/>
    <property type="project" value="UniProtKB-SubCell"/>
</dbReference>
<keyword evidence="13" id="KW-1185">Reference proteome</keyword>
<dbReference type="Pfam" id="PF01529">
    <property type="entry name" value="DHHC"/>
    <property type="match status" value="1"/>
</dbReference>
<dbReference type="Proteomes" id="UP000243459">
    <property type="component" value="Chromosome 7"/>
</dbReference>
<dbReference type="Gramene" id="ONK63333">
    <property type="protein sequence ID" value="ONK63333"/>
    <property type="gene ID" value="A4U43_C07F13970"/>
</dbReference>
<evidence type="ECO:0000313" key="13">
    <source>
        <dbReference type="Proteomes" id="UP000243459"/>
    </source>
</evidence>
<dbReference type="EMBL" id="CM007387">
    <property type="protein sequence ID" value="ONK63333.1"/>
    <property type="molecule type" value="Genomic_DNA"/>
</dbReference>
<feature type="transmembrane region" description="Helical" evidence="8">
    <location>
        <begin position="202"/>
        <end position="228"/>
    </location>
</feature>
<dbReference type="AlphaFoldDB" id="A0A5P1EC24"/>
<evidence type="ECO:0000256" key="8">
    <source>
        <dbReference type="RuleBase" id="RU079119"/>
    </source>
</evidence>
<keyword evidence="6 8" id="KW-0472">Membrane</keyword>
<name>A0A5P1EC24_ASPOF</name>
<feature type="domain" description="Palmitoyltransferase DHHC" evidence="11">
    <location>
        <begin position="159"/>
        <end position="306"/>
    </location>
</feature>
<dbReference type="InterPro" id="IPR001594">
    <property type="entry name" value="Palmitoyltrfase_DHHC"/>
</dbReference>
<evidence type="ECO:0000256" key="9">
    <source>
        <dbReference type="SAM" id="Coils"/>
    </source>
</evidence>
<keyword evidence="4 8" id="KW-0812">Transmembrane</keyword>
<feature type="transmembrane region" description="Helical" evidence="8">
    <location>
        <begin position="6"/>
        <end position="28"/>
    </location>
</feature>
<protein>
    <recommendedName>
        <fullName evidence="8">S-acyltransferase</fullName>
        <ecNumber evidence="8">2.3.1.225</ecNumber>
    </recommendedName>
    <alternativeName>
        <fullName evidence="8">Palmitoyltransferase</fullName>
    </alternativeName>
</protein>
<dbReference type="PROSITE" id="PS50216">
    <property type="entry name" value="DHHC"/>
    <property type="match status" value="1"/>
</dbReference>
<accession>A0A5P1EC24</accession>
<evidence type="ECO:0000256" key="10">
    <source>
        <dbReference type="SAM" id="MobiDB-lite"/>
    </source>
</evidence>
<feature type="coiled-coil region" evidence="9">
    <location>
        <begin position="315"/>
        <end position="342"/>
    </location>
</feature>
<dbReference type="InterPro" id="IPR039859">
    <property type="entry name" value="PFA4/ZDH16/20/ERF2-like"/>
</dbReference>
<evidence type="ECO:0000256" key="1">
    <source>
        <dbReference type="ARBA" id="ARBA00004141"/>
    </source>
</evidence>
<reference evidence="13" key="1">
    <citation type="journal article" date="2017" name="Nat. Commun.">
        <title>The asparagus genome sheds light on the origin and evolution of a young Y chromosome.</title>
        <authorList>
            <person name="Harkess A."/>
            <person name="Zhou J."/>
            <person name="Xu C."/>
            <person name="Bowers J.E."/>
            <person name="Van der Hulst R."/>
            <person name="Ayyampalayam S."/>
            <person name="Mercati F."/>
            <person name="Riccardi P."/>
            <person name="McKain M.R."/>
            <person name="Kakrana A."/>
            <person name="Tang H."/>
            <person name="Ray J."/>
            <person name="Groenendijk J."/>
            <person name="Arikit S."/>
            <person name="Mathioni S.M."/>
            <person name="Nakano M."/>
            <person name="Shan H."/>
            <person name="Telgmann-Rauber A."/>
            <person name="Kanno A."/>
            <person name="Yue Z."/>
            <person name="Chen H."/>
            <person name="Li W."/>
            <person name="Chen Y."/>
            <person name="Xu X."/>
            <person name="Zhang Y."/>
            <person name="Luo S."/>
            <person name="Chen H."/>
            <person name="Gao J."/>
            <person name="Mao Z."/>
            <person name="Pires J.C."/>
            <person name="Luo M."/>
            <person name="Kudrna D."/>
            <person name="Wing R.A."/>
            <person name="Meyers B.C."/>
            <person name="Yi K."/>
            <person name="Kong H."/>
            <person name="Lavrijsen P."/>
            <person name="Sunseri F."/>
            <person name="Falavigna A."/>
            <person name="Ye Y."/>
            <person name="Leebens-Mack J.H."/>
            <person name="Chen G."/>
        </authorList>
    </citation>
    <scope>NUCLEOTIDE SEQUENCE [LARGE SCALE GENOMIC DNA]</scope>
    <source>
        <strain evidence="13">cv. DH0086</strain>
    </source>
</reference>
<keyword evidence="7 8" id="KW-0012">Acyltransferase</keyword>
<comment type="subcellular location">
    <subcellularLocation>
        <location evidence="1">Membrane</location>
        <topology evidence="1">Multi-pass membrane protein</topology>
    </subcellularLocation>
</comment>
<feature type="transmembrane region" description="Helical" evidence="8">
    <location>
        <begin position="40"/>
        <end position="59"/>
    </location>
</feature>
<feature type="region of interest" description="Disordered" evidence="10">
    <location>
        <begin position="360"/>
        <end position="424"/>
    </location>
</feature>
<comment type="domain">
    <text evidence="8">The DHHC domain is required for palmitoyltransferase activity.</text>
</comment>
<dbReference type="GO" id="GO:1902884">
    <property type="term" value="P:positive regulation of response to oxidative stress"/>
    <property type="evidence" value="ECO:0007669"/>
    <property type="project" value="EnsemblPlants"/>
</dbReference>
<evidence type="ECO:0000256" key="2">
    <source>
        <dbReference type="ARBA" id="ARBA00008574"/>
    </source>
</evidence>
<dbReference type="PANTHER" id="PTHR22883:SF286">
    <property type="entry name" value="PROTEIN S-ACYLTRANSFERASE 17-RELATED"/>
    <property type="match status" value="1"/>
</dbReference>
<feature type="transmembrane region" description="Helical" evidence="8">
    <location>
        <begin position="79"/>
        <end position="102"/>
    </location>
</feature>
<feature type="compositionally biased region" description="Low complexity" evidence="10">
    <location>
        <begin position="381"/>
        <end position="398"/>
    </location>
</feature>
<keyword evidence="3 8" id="KW-0808">Transferase</keyword>
<keyword evidence="5 8" id="KW-1133">Transmembrane helix</keyword>
<dbReference type="GO" id="GO:0019706">
    <property type="term" value="F:protein-cysteine S-palmitoyltransferase activity"/>
    <property type="evidence" value="ECO:0007669"/>
    <property type="project" value="UniProtKB-EC"/>
</dbReference>
<proteinExistence type="inferred from homology"/>
<comment type="catalytic activity">
    <reaction evidence="8">
        <text>L-cysteinyl-[protein] + hexadecanoyl-CoA = S-hexadecanoyl-L-cysteinyl-[protein] + CoA</text>
        <dbReference type="Rhea" id="RHEA:36683"/>
        <dbReference type="Rhea" id="RHEA-COMP:10131"/>
        <dbReference type="Rhea" id="RHEA-COMP:11032"/>
        <dbReference type="ChEBI" id="CHEBI:29950"/>
        <dbReference type="ChEBI" id="CHEBI:57287"/>
        <dbReference type="ChEBI" id="CHEBI:57379"/>
        <dbReference type="ChEBI" id="CHEBI:74151"/>
        <dbReference type="EC" id="2.3.1.225"/>
    </reaction>
</comment>
<comment type="similarity">
    <text evidence="2 8">Belongs to the DHHC palmitoyltransferase family.</text>
</comment>
<dbReference type="PANTHER" id="PTHR22883">
    <property type="entry name" value="ZINC FINGER DHHC DOMAIN CONTAINING PROTEIN"/>
    <property type="match status" value="1"/>
</dbReference>
<dbReference type="OMA" id="HIYLIWA"/>
<dbReference type="GO" id="GO:0005794">
    <property type="term" value="C:Golgi apparatus"/>
    <property type="evidence" value="ECO:0007669"/>
    <property type="project" value="TreeGrafter"/>
</dbReference>
<feature type="transmembrane region" description="Helical" evidence="8">
    <location>
        <begin position="114"/>
        <end position="132"/>
    </location>
</feature>
<evidence type="ECO:0000256" key="3">
    <source>
        <dbReference type="ARBA" id="ARBA00022679"/>
    </source>
</evidence>
<evidence type="ECO:0000256" key="5">
    <source>
        <dbReference type="ARBA" id="ARBA00022989"/>
    </source>
</evidence>